<accession>K0TJG2</accession>
<gene>
    <name evidence="1" type="ORF">THAOC_00333</name>
</gene>
<keyword evidence="2" id="KW-1185">Reference proteome</keyword>
<reference evidence="1 2" key="1">
    <citation type="journal article" date="2012" name="Genome Biol.">
        <title>Genome and low-iron response of an oceanic diatom adapted to chronic iron limitation.</title>
        <authorList>
            <person name="Lommer M."/>
            <person name="Specht M."/>
            <person name="Roy A.S."/>
            <person name="Kraemer L."/>
            <person name="Andreson R."/>
            <person name="Gutowska M.A."/>
            <person name="Wolf J."/>
            <person name="Bergner S.V."/>
            <person name="Schilhabel M.B."/>
            <person name="Klostermeier U.C."/>
            <person name="Beiko R.G."/>
            <person name="Rosenstiel P."/>
            <person name="Hippler M."/>
            <person name="Laroche J."/>
        </authorList>
    </citation>
    <scope>NUCLEOTIDE SEQUENCE [LARGE SCALE GENOMIC DNA]</scope>
    <source>
        <strain evidence="1 2">CCMP1005</strain>
    </source>
</reference>
<organism evidence="1 2">
    <name type="scientific">Thalassiosira oceanica</name>
    <name type="common">Marine diatom</name>
    <dbReference type="NCBI Taxonomy" id="159749"/>
    <lineage>
        <taxon>Eukaryota</taxon>
        <taxon>Sar</taxon>
        <taxon>Stramenopiles</taxon>
        <taxon>Ochrophyta</taxon>
        <taxon>Bacillariophyta</taxon>
        <taxon>Coscinodiscophyceae</taxon>
        <taxon>Thalassiosirophycidae</taxon>
        <taxon>Thalassiosirales</taxon>
        <taxon>Thalassiosiraceae</taxon>
        <taxon>Thalassiosira</taxon>
    </lineage>
</organism>
<evidence type="ECO:0000313" key="2">
    <source>
        <dbReference type="Proteomes" id="UP000266841"/>
    </source>
</evidence>
<name>K0TJG2_THAOC</name>
<comment type="caution">
    <text evidence="1">The sequence shown here is derived from an EMBL/GenBank/DDBJ whole genome shotgun (WGS) entry which is preliminary data.</text>
</comment>
<evidence type="ECO:0000313" key="1">
    <source>
        <dbReference type="EMBL" id="EJK77810.1"/>
    </source>
</evidence>
<dbReference type="EMBL" id="AGNL01000385">
    <property type="protein sequence ID" value="EJK77810.1"/>
    <property type="molecule type" value="Genomic_DNA"/>
</dbReference>
<feature type="non-terminal residue" evidence="1">
    <location>
        <position position="67"/>
    </location>
</feature>
<proteinExistence type="predicted"/>
<dbReference type="Proteomes" id="UP000266841">
    <property type="component" value="Unassembled WGS sequence"/>
</dbReference>
<protein>
    <submittedName>
        <fullName evidence="1">Uncharacterized protein</fullName>
    </submittedName>
</protein>
<sequence>MDRGEGYTVVKSGDAECFFTAKIKEEECDGSQESSLSRAYYNSSGSERSAAGLIRAWVEFDLKVMAD</sequence>
<dbReference type="AlphaFoldDB" id="K0TJG2"/>